<dbReference type="GO" id="GO:0003677">
    <property type="term" value="F:DNA binding"/>
    <property type="evidence" value="ECO:0007669"/>
    <property type="project" value="InterPro"/>
</dbReference>
<dbReference type="PROSITE" id="PS50943">
    <property type="entry name" value="HTH_CROC1"/>
    <property type="match status" value="1"/>
</dbReference>
<dbReference type="SUPFAM" id="SSF47413">
    <property type="entry name" value="lambda repressor-like DNA-binding domains"/>
    <property type="match status" value="1"/>
</dbReference>
<dbReference type="InterPro" id="IPR001387">
    <property type="entry name" value="Cro/C1-type_HTH"/>
</dbReference>
<dbReference type="AlphaFoldDB" id="A0A1X1RFJ4"/>
<sequence length="227" mass="24745">MAGPKVESLGRVVGRNVRRLRADRELSLDDVAVTARQLGFGWSGSRVSAIQRGERDPKLSTVLALARVLECEISELLQTDAERVDLGEVTVATADLAGLFGPVPSLEPSDPMTPDEWAAFSGWASADQMATTLGVPADTLYAMSLRSGLTERRTARALDLDENVLNAVTHTLLETGRTFSEIRDHLAEVQHRSPGDVTAELRAQLAEHIADWPDSRRNPTHYPPDPT</sequence>
<dbReference type="OrthoDB" id="9810578at2"/>
<gene>
    <name evidence="1" type="ORF">AWC04_08420</name>
</gene>
<accession>A0A1X1RFJ4</accession>
<proteinExistence type="predicted"/>
<keyword evidence="2" id="KW-1185">Reference proteome</keyword>
<comment type="caution">
    <text evidence="1">The sequence shown here is derived from an EMBL/GenBank/DDBJ whole genome shotgun (WGS) entry which is preliminary data.</text>
</comment>
<dbReference type="SMART" id="SM00530">
    <property type="entry name" value="HTH_XRE"/>
    <property type="match status" value="1"/>
</dbReference>
<dbReference type="STRING" id="1793.AWC04_08420"/>
<dbReference type="CDD" id="cd00093">
    <property type="entry name" value="HTH_XRE"/>
    <property type="match status" value="1"/>
</dbReference>
<dbReference type="Gene3D" id="1.10.260.40">
    <property type="entry name" value="lambda repressor-like DNA-binding domains"/>
    <property type="match status" value="1"/>
</dbReference>
<dbReference type="Pfam" id="PF13560">
    <property type="entry name" value="HTH_31"/>
    <property type="match status" value="1"/>
</dbReference>
<dbReference type="InterPro" id="IPR010982">
    <property type="entry name" value="Lambda_DNA-bd_dom_sf"/>
</dbReference>
<name>A0A1X1RFJ4_MYCFA</name>
<dbReference type="RefSeq" id="WP_085095038.1">
    <property type="nucleotide sequence ID" value="NZ_AP022603.1"/>
</dbReference>
<reference evidence="1 2" key="1">
    <citation type="submission" date="2016-01" db="EMBL/GenBank/DDBJ databases">
        <title>The new phylogeny of the genus Mycobacterium.</title>
        <authorList>
            <person name="Tarcisio F."/>
            <person name="Conor M."/>
            <person name="Antonella G."/>
            <person name="Elisabetta G."/>
            <person name="Giulia F.S."/>
            <person name="Sara T."/>
            <person name="Anna F."/>
            <person name="Clotilde B."/>
            <person name="Roberto B."/>
            <person name="Veronica D.S."/>
            <person name="Fabio R."/>
            <person name="Monica P."/>
            <person name="Olivier J."/>
            <person name="Enrico T."/>
            <person name="Nicola S."/>
        </authorList>
    </citation>
    <scope>NUCLEOTIDE SEQUENCE [LARGE SCALE GENOMIC DNA]</scope>
    <source>
        <strain evidence="1 2">DSM 44179</strain>
    </source>
</reference>
<dbReference type="Proteomes" id="UP000193484">
    <property type="component" value="Unassembled WGS sequence"/>
</dbReference>
<protein>
    <submittedName>
        <fullName evidence="1">Uncharacterized protein</fullName>
    </submittedName>
</protein>
<evidence type="ECO:0000313" key="1">
    <source>
        <dbReference type="EMBL" id="ORV04608.1"/>
    </source>
</evidence>
<dbReference type="EMBL" id="LQOJ01000030">
    <property type="protein sequence ID" value="ORV04608.1"/>
    <property type="molecule type" value="Genomic_DNA"/>
</dbReference>
<organism evidence="1 2">
    <name type="scientific">Mycolicibacterium fallax</name>
    <name type="common">Mycobacterium fallax</name>
    <dbReference type="NCBI Taxonomy" id="1793"/>
    <lineage>
        <taxon>Bacteria</taxon>
        <taxon>Bacillati</taxon>
        <taxon>Actinomycetota</taxon>
        <taxon>Actinomycetes</taxon>
        <taxon>Mycobacteriales</taxon>
        <taxon>Mycobacteriaceae</taxon>
        <taxon>Mycolicibacterium</taxon>
    </lineage>
</organism>
<evidence type="ECO:0000313" key="2">
    <source>
        <dbReference type="Proteomes" id="UP000193484"/>
    </source>
</evidence>